<accession>A0A9W7B7A4</accession>
<dbReference type="PANTHER" id="PTHR37563">
    <property type="entry name" value="PHYTANOYL-COA DIOXYGENASE FAMILY PROTEIN (AFU_ORTHOLOGUE AFUA_2G03330)"/>
    <property type="match status" value="1"/>
</dbReference>
<dbReference type="InterPro" id="IPR051961">
    <property type="entry name" value="Fungal_Metabolite_Diox"/>
</dbReference>
<organism evidence="2 3">
    <name type="scientific">Triparma verrucosa</name>
    <dbReference type="NCBI Taxonomy" id="1606542"/>
    <lineage>
        <taxon>Eukaryota</taxon>
        <taxon>Sar</taxon>
        <taxon>Stramenopiles</taxon>
        <taxon>Ochrophyta</taxon>
        <taxon>Bolidophyceae</taxon>
        <taxon>Parmales</taxon>
        <taxon>Triparmaceae</taxon>
        <taxon>Triparma</taxon>
    </lineage>
</organism>
<proteinExistence type="predicted"/>
<name>A0A9W7B7A4_9STRA</name>
<dbReference type="EMBL" id="BRXX01000049">
    <property type="protein sequence ID" value="GMH85511.1"/>
    <property type="molecule type" value="Genomic_DNA"/>
</dbReference>
<evidence type="ECO:0000313" key="2">
    <source>
        <dbReference type="EMBL" id="GMH85511.1"/>
    </source>
</evidence>
<comment type="caution">
    <text evidence="2">The sequence shown here is derived from an EMBL/GenBank/DDBJ whole genome shotgun (WGS) entry which is preliminary data.</text>
</comment>
<dbReference type="Pfam" id="PF05721">
    <property type="entry name" value="PhyH"/>
    <property type="match status" value="1"/>
</dbReference>
<feature type="region of interest" description="Disordered" evidence="1">
    <location>
        <begin position="1"/>
        <end position="59"/>
    </location>
</feature>
<dbReference type="InterPro" id="IPR008775">
    <property type="entry name" value="Phytyl_CoA_dOase-like"/>
</dbReference>
<dbReference type="AlphaFoldDB" id="A0A9W7B7A4"/>
<protein>
    <submittedName>
        <fullName evidence="2">Uncharacterized protein</fullName>
    </submittedName>
</protein>
<dbReference type="Gene3D" id="2.60.120.620">
    <property type="entry name" value="q2cbj1_9rhob like domain"/>
    <property type="match status" value="1"/>
</dbReference>
<gene>
    <name evidence="2" type="ORF">TrVE_jg5327</name>
</gene>
<reference evidence="3" key="1">
    <citation type="journal article" date="2023" name="Commun. Biol.">
        <title>Genome analysis of Parmales, the sister group of diatoms, reveals the evolutionary specialization of diatoms from phago-mixotrophs to photoautotrophs.</title>
        <authorList>
            <person name="Ban H."/>
            <person name="Sato S."/>
            <person name="Yoshikawa S."/>
            <person name="Yamada K."/>
            <person name="Nakamura Y."/>
            <person name="Ichinomiya M."/>
            <person name="Sato N."/>
            <person name="Blanc-Mathieu R."/>
            <person name="Endo H."/>
            <person name="Kuwata A."/>
            <person name="Ogata H."/>
        </authorList>
    </citation>
    <scope>NUCLEOTIDE SEQUENCE [LARGE SCALE GENOMIC DNA]</scope>
    <source>
        <strain evidence="3">NIES 3699</strain>
    </source>
</reference>
<evidence type="ECO:0000256" key="1">
    <source>
        <dbReference type="SAM" id="MobiDB-lite"/>
    </source>
</evidence>
<sequence>MNHANDAVPPIFSCDTPLTREPSPHKDVESEDSDVESDNEDVKSEVSSGGSDNEDGIGTEALCPSTLALLNSFLCGEMVDDEPAPLDSSTVFQAYTPGDMTMISATVARLEAEKAKEDAKFNNEVLPHIKSVVRQLLASDETPLALQLEVSGVVRVNNVLSSSIADRCLALITTTLAHRIAQNDAGEVVMDVDTGFGAVHAKVRRWDMYLRPEGVYEEALRHMLSDPSSQLHQLFSELFPADAGPVAFHEFSSLVSNAGAPSQPIHPDSKFTPLCPLYTIFVALQDIDEDMGPTHFLPGTHNSETHVQHQNKTTKNDLLRRCNYRQGTMKKGDCAVMDSRCLHSGWENTKGSRTLMYFTLRNPAHSLLLEDFPPLGSKLNGLDFDLRDYQAVKV</sequence>
<dbReference type="PANTHER" id="PTHR37563:SF2">
    <property type="entry name" value="PHYTANOYL-COA DIOXYGENASE FAMILY PROTEIN (AFU_ORTHOLOGUE AFUA_2G03330)"/>
    <property type="match status" value="1"/>
</dbReference>
<dbReference type="SUPFAM" id="SSF51197">
    <property type="entry name" value="Clavaminate synthase-like"/>
    <property type="match status" value="1"/>
</dbReference>
<feature type="compositionally biased region" description="Acidic residues" evidence="1">
    <location>
        <begin position="29"/>
        <end position="39"/>
    </location>
</feature>
<keyword evidence="3" id="KW-1185">Reference proteome</keyword>
<evidence type="ECO:0000313" key="3">
    <source>
        <dbReference type="Proteomes" id="UP001165160"/>
    </source>
</evidence>
<dbReference type="Proteomes" id="UP001165160">
    <property type="component" value="Unassembled WGS sequence"/>
</dbReference>